<reference evidence="7" key="1">
    <citation type="submission" date="2015-12" db="EMBL/GenBank/DDBJ databases">
        <title>De novo transcriptome assembly of four potential Pierce s Disease insect vectors from Arizona vineyards.</title>
        <authorList>
            <person name="Tassone E.E."/>
        </authorList>
    </citation>
    <scope>NUCLEOTIDE SEQUENCE</scope>
</reference>
<protein>
    <recommendedName>
        <fullName evidence="6">Major facilitator superfamily (MFS) profile domain-containing protein</fullName>
    </recommendedName>
</protein>
<dbReference type="GO" id="GO:0016020">
    <property type="term" value="C:membrane"/>
    <property type="evidence" value="ECO:0007669"/>
    <property type="project" value="UniProtKB-SubCell"/>
</dbReference>
<keyword evidence="3 5" id="KW-1133">Transmembrane helix</keyword>
<dbReference type="InterPro" id="IPR005828">
    <property type="entry name" value="MFS_sugar_transport-like"/>
</dbReference>
<dbReference type="InterPro" id="IPR020846">
    <property type="entry name" value="MFS_dom"/>
</dbReference>
<evidence type="ECO:0000256" key="1">
    <source>
        <dbReference type="ARBA" id="ARBA00004141"/>
    </source>
</evidence>
<comment type="subcellular location">
    <subcellularLocation>
        <location evidence="1">Membrane</location>
        <topology evidence="1">Multi-pass membrane protein</topology>
    </subcellularLocation>
</comment>
<dbReference type="PROSITE" id="PS50850">
    <property type="entry name" value="MFS"/>
    <property type="match status" value="1"/>
</dbReference>
<keyword evidence="4 5" id="KW-0472">Membrane</keyword>
<dbReference type="PANTHER" id="PTHR48021:SF1">
    <property type="entry name" value="GH07001P-RELATED"/>
    <property type="match status" value="1"/>
</dbReference>
<feature type="non-terminal residue" evidence="7">
    <location>
        <position position="1"/>
    </location>
</feature>
<feature type="transmembrane region" description="Helical" evidence="5">
    <location>
        <begin position="25"/>
        <end position="44"/>
    </location>
</feature>
<evidence type="ECO:0000313" key="7">
    <source>
        <dbReference type="EMBL" id="JAS26662.1"/>
    </source>
</evidence>
<evidence type="ECO:0000256" key="3">
    <source>
        <dbReference type="ARBA" id="ARBA00022989"/>
    </source>
</evidence>
<accession>A0A1B6DLY8</accession>
<dbReference type="Pfam" id="PF00083">
    <property type="entry name" value="Sugar_tr"/>
    <property type="match status" value="1"/>
</dbReference>
<evidence type="ECO:0000256" key="2">
    <source>
        <dbReference type="ARBA" id="ARBA00022692"/>
    </source>
</evidence>
<name>A0A1B6DLY8_9HEMI</name>
<keyword evidence="2 5" id="KW-0812">Transmembrane</keyword>
<feature type="domain" description="Major facilitator superfamily (MFS) profile" evidence="6">
    <location>
        <begin position="1"/>
        <end position="79"/>
    </location>
</feature>
<evidence type="ECO:0000259" key="6">
    <source>
        <dbReference type="PROSITE" id="PS50850"/>
    </source>
</evidence>
<proteinExistence type="predicted"/>
<dbReference type="Gene3D" id="1.20.1250.20">
    <property type="entry name" value="MFS general substrate transporter like domains"/>
    <property type="match status" value="1"/>
</dbReference>
<evidence type="ECO:0000256" key="4">
    <source>
        <dbReference type="ARBA" id="ARBA00023136"/>
    </source>
</evidence>
<dbReference type="InterPro" id="IPR050549">
    <property type="entry name" value="MFS_Trehalose_Transporter"/>
</dbReference>
<gene>
    <name evidence="7" type="ORF">g.9601</name>
</gene>
<organism evidence="7">
    <name type="scientific">Clastoptera arizonana</name>
    <name type="common">Arizona spittle bug</name>
    <dbReference type="NCBI Taxonomy" id="38151"/>
    <lineage>
        <taxon>Eukaryota</taxon>
        <taxon>Metazoa</taxon>
        <taxon>Ecdysozoa</taxon>
        <taxon>Arthropoda</taxon>
        <taxon>Hexapoda</taxon>
        <taxon>Insecta</taxon>
        <taxon>Pterygota</taxon>
        <taxon>Neoptera</taxon>
        <taxon>Paraneoptera</taxon>
        <taxon>Hemiptera</taxon>
        <taxon>Auchenorrhyncha</taxon>
        <taxon>Cercopoidea</taxon>
        <taxon>Clastopteridae</taxon>
        <taxon>Clastoptera</taxon>
    </lineage>
</organism>
<dbReference type="GO" id="GO:0022857">
    <property type="term" value="F:transmembrane transporter activity"/>
    <property type="evidence" value="ECO:0007669"/>
    <property type="project" value="InterPro"/>
</dbReference>
<dbReference type="SUPFAM" id="SSF103473">
    <property type="entry name" value="MFS general substrate transporter"/>
    <property type="match status" value="1"/>
</dbReference>
<dbReference type="InterPro" id="IPR036259">
    <property type="entry name" value="MFS_trans_sf"/>
</dbReference>
<dbReference type="EMBL" id="GEDC01010636">
    <property type="protein sequence ID" value="JAS26662.1"/>
    <property type="molecule type" value="Transcribed_RNA"/>
</dbReference>
<dbReference type="PANTHER" id="PTHR48021">
    <property type="match status" value="1"/>
</dbReference>
<sequence>SVVGIHPISMTYTSELFTTKTRGTAAALSAINLSIGAFSCIELYQFIGDHYGVDVVFWFYALVSVVGAVILYFIAPETKEKTFAEIRANLFNARNPNKVMSDIENGNKL</sequence>
<evidence type="ECO:0000256" key="5">
    <source>
        <dbReference type="SAM" id="Phobius"/>
    </source>
</evidence>
<dbReference type="AlphaFoldDB" id="A0A1B6DLY8"/>
<feature type="transmembrane region" description="Helical" evidence="5">
    <location>
        <begin position="56"/>
        <end position="75"/>
    </location>
</feature>